<accession>A0AAD9VXV0</accession>
<proteinExistence type="predicted"/>
<dbReference type="InterPro" id="IPR013094">
    <property type="entry name" value="AB_hydrolase_3"/>
</dbReference>
<dbReference type="InterPro" id="IPR050300">
    <property type="entry name" value="GDXG_lipolytic_enzyme"/>
</dbReference>
<keyword evidence="1" id="KW-0378">Hydrolase</keyword>
<sequence>MSELRYDPEWYELASPVLESAQMRESLPLHDIEGRRKKIEAKVKANHFTLPKDIEQTIQYTCSQDGHEVPIYHYRRKSFATSPSRPGPAIMHIHGGGYNTVSVTDIMPDLVPYVSAGAEIWSVEYRLAPEHPFPTPLEDCWAALSWLRSSAPKLGIDPKRIALFGESAGGGLAAALAIMARDRGFSPPLARQILIYPMLDDRTEMDHTGGRDVFTMVDRVTSWASYLGDLHRSDTVPPYAAAARIRKEEVKGLPPMYIDVGQLDNFLFEVLDYVQKFVKAGVPVEFHLYEGVPHAFHIFAPTSKIACRAFDNRLNAVLNI</sequence>
<evidence type="ECO:0000313" key="3">
    <source>
        <dbReference type="EMBL" id="KAK2598440.1"/>
    </source>
</evidence>
<reference evidence="3" key="1">
    <citation type="submission" date="2023-06" db="EMBL/GenBank/DDBJ databases">
        <authorList>
            <person name="Noh H."/>
        </authorList>
    </citation>
    <scope>NUCLEOTIDE SEQUENCE</scope>
    <source>
        <strain evidence="3">DUCC20226</strain>
    </source>
</reference>
<dbReference type="AlphaFoldDB" id="A0AAD9VXV0"/>
<dbReference type="EMBL" id="JAUJFL010000008">
    <property type="protein sequence ID" value="KAK2598440.1"/>
    <property type="molecule type" value="Genomic_DNA"/>
</dbReference>
<dbReference type="PANTHER" id="PTHR48081">
    <property type="entry name" value="AB HYDROLASE SUPERFAMILY PROTEIN C4A8.06C"/>
    <property type="match status" value="1"/>
</dbReference>
<keyword evidence="4" id="KW-1185">Reference proteome</keyword>
<name>A0AAD9VXV0_PHOAM</name>
<evidence type="ECO:0000313" key="4">
    <source>
        <dbReference type="Proteomes" id="UP001265746"/>
    </source>
</evidence>
<comment type="caution">
    <text evidence="3">The sequence shown here is derived from an EMBL/GenBank/DDBJ whole genome shotgun (WGS) entry which is preliminary data.</text>
</comment>
<feature type="domain" description="Alpha/beta hydrolase fold-3" evidence="2">
    <location>
        <begin position="90"/>
        <end position="297"/>
    </location>
</feature>
<protein>
    <recommendedName>
        <fullName evidence="2">Alpha/beta hydrolase fold-3 domain-containing protein</fullName>
    </recommendedName>
</protein>
<dbReference type="InterPro" id="IPR029058">
    <property type="entry name" value="AB_hydrolase_fold"/>
</dbReference>
<dbReference type="Proteomes" id="UP001265746">
    <property type="component" value="Unassembled WGS sequence"/>
</dbReference>
<dbReference type="Pfam" id="PF07859">
    <property type="entry name" value="Abhydrolase_3"/>
    <property type="match status" value="1"/>
</dbReference>
<evidence type="ECO:0000259" key="2">
    <source>
        <dbReference type="Pfam" id="PF07859"/>
    </source>
</evidence>
<evidence type="ECO:0000256" key="1">
    <source>
        <dbReference type="ARBA" id="ARBA00022801"/>
    </source>
</evidence>
<gene>
    <name evidence="3" type="ORF">N8I77_011856</name>
</gene>
<dbReference type="Gene3D" id="3.40.50.1820">
    <property type="entry name" value="alpha/beta hydrolase"/>
    <property type="match status" value="1"/>
</dbReference>
<dbReference type="SUPFAM" id="SSF53474">
    <property type="entry name" value="alpha/beta-Hydrolases"/>
    <property type="match status" value="1"/>
</dbReference>
<dbReference type="PANTHER" id="PTHR48081:SF8">
    <property type="entry name" value="ALPHA_BETA HYDROLASE FOLD-3 DOMAIN-CONTAINING PROTEIN-RELATED"/>
    <property type="match status" value="1"/>
</dbReference>
<organism evidence="3 4">
    <name type="scientific">Phomopsis amygdali</name>
    <name type="common">Fusicoccum amygdali</name>
    <dbReference type="NCBI Taxonomy" id="1214568"/>
    <lineage>
        <taxon>Eukaryota</taxon>
        <taxon>Fungi</taxon>
        <taxon>Dikarya</taxon>
        <taxon>Ascomycota</taxon>
        <taxon>Pezizomycotina</taxon>
        <taxon>Sordariomycetes</taxon>
        <taxon>Sordariomycetidae</taxon>
        <taxon>Diaporthales</taxon>
        <taxon>Diaporthaceae</taxon>
        <taxon>Diaporthe</taxon>
    </lineage>
</organism>
<dbReference type="GO" id="GO:0016787">
    <property type="term" value="F:hydrolase activity"/>
    <property type="evidence" value="ECO:0007669"/>
    <property type="project" value="UniProtKB-KW"/>
</dbReference>